<comment type="function">
    <text evidence="4">Catalyzes the transfer of the phosphoribosyl group of 5-phosphorylribose-1-pyrophosphate (PRPP) to anthranilate to yield N-(5'-phosphoribosyl)-anthranilate (PRA).</text>
</comment>
<evidence type="ECO:0000256" key="3">
    <source>
        <dbReference type="ARBA" id="ARBA00022822"/>
    </source>
</evidence>
<evidence type="ECO:0000259" key="5">
    <source>
        <dbReference type="Pfam" id="PF00591"/>
    </source>
</evidence>
<feature type="binding site" evidence="4">
    <location>
        <position position="224"/>
    </location>
    <ligand>
        <name>Mg(2+)</name>
        <dbReference type="ChEBI" id="CHEBI:18420"/>
        <label>1</label>
    </ligand>
</feature>
<organism evidence="7 8">
    <name type="scientific">Buchnera aphidicola subsp. Rhopalosiphum padi</name>
    <dbReference type="NCBI Taxonomy" id="98793"/>
    <lineage>
        <taxon>Bacteria</taxon>
        <taxon>Pseudomonadati</taxon>
        <taxon>Pseudomonadota</taxon>
        <taxon>Gammaproteobacteria</taxon>
        <taxon>Enterobacterales</taxon>
        <taxon>Erwiniaceae</taxon>
        <taxon>Buchnera</taxon>
    </lineage>
</organism>
<dbReference type="GO" id="GO:0000287">
    <property type="term" value="F:magnesium ion binding"/>
    <property type="evidence" value="ECO:0007669"/>
    <property type="project" value="UniProtKB-UniRule"/>
</dbReference>
<evidence type="ECO:0000259" key="6">
    <source>
        <dbReference type="Pfam" id="PF02885"/>
    </source>
</evidence>
<keyword evidence="4" id="KW-0028">Amino-acid biosynthesis</keyword>
<dbReference type="InterPro" id="IPR000312">
    <property type="entry name" value="Glycosyl_Trfase_fam3"/>
</dbReference>
<dbReference type="Gene3D" id="1.20.970.10">
    <property type="entry name" value="Transferase, Pyrimidine Nucleoside Phosphorylase, Chain C"/>
    <property type="match status" value="1"/>
</dbReference>
<feature type="binding site" evidence="4">
    <location>
        <position position="87"/>
    </location>
    <ligand>
        <name>5-phospho-alpha-D-ribose 1-diphosphate</name>
        <dbReference type="ChEBI" id="CHEBI:58017"/>
    </ligand>
</feature>
<dbReference type="UniPathway" id="UPA00035">
    <property type="reaction ID" value="UER00041"/>
</dbReference>
<keyword evidence="4" id="KW-0460">Magnesium</keyword>
<comment type="subunit">
    <text evidence="4">Homodimer.</text>
</comment>
<dbReference type="Pfam" id="PF00591">
    <property type="entry name" value="Glycos_transf_3"/>
    <property type="match status" value="1"/>
</dbReference>
<reference evidence="7 8" key="2">
    <citation type="submission" date="2019-05" db="EMBL/GenBank/DDBJ databases">
        <title>Genome evolution of the obligate endosymbiont Buchnera aphidicola.</title>
        <authorList>
            <person name="Moran N.A."/>
        </authorList>
    </citation>
    <scope>NUCLEOTIDE SEQUENCE [LARGE SCALE GENOMIC DNA]</scope>
    <source>
        <strain evidence="7 8">Rpa</strain>
    </source>
</reference>
<accession>A0A4D6Y6S7</accession>
<feature type="binding site" evidence="4">
    <location>
        <position position="224"/>
    </location>
    <ligand>
        <name>Mg(2+)</name>
        <dbReference type="ChEBI" id="CHEBI:18420"/>
        <label>2</label>
    </ligand>
</feature>
<dbReference type="PANTHER" id="PTHR43285">
    <property type="entry name" value="ANTHRANILATE PHOSPHORIBOSYLTRANSFERASE"/>
    <property type="match status" value="1"/>
</dbReference>
<keyword evidence="4" id="KW-0057">Aromatic amino acid biosynthesis</keyword>
<feature type="binding site" evidence="4">
    <location>
        <position position="79"/>
    </location>
    <ligand>
        <name>anthranilate</name>
        <dbReference type="ChEBI" id="CHEBI:16567"/>
        <label>1</label>
    </ligand>
</feature>
<name>A0A4D6Y6S7_BUCRP</name>
<feature type="binding site" evidence="4">
    <location>
        <begin position="89"/>
        <end position="92"/>
    </location>
    <ligand>
        <name>5-phospho-alpha-D-ribose 1-diphosphate</name>
        <dbReference type="ChEBI" id="CHEBI:58017"/>
    </ligand>
</feature>
<evidence type="ECO:0000256" key="4">
    <source>
        <dbReference type="HAMAP-Rule" id="MF_00211"/>
    </source>
</evidence>
<dbReference type="Pfam" id="PF02885">
    <property type="entry name" value="Glycos_trans_3N"/>
    <property type="match status" value="1"/>
</dbReference>
<dbReference type="GO" id="GO:0000162">
    <property type="term" value="P:L-tryptophan biosynthetic process"/>
    <property type="evidence" value="ECO:0007669"/>
    <property type="project" value="UniProtKB-UniRule"/>
</dbReference>
<dbReference type="GO" id="GO:0005829">
    <property type="term" value="C:cytosol"/>
    <property type="evidence" value="ECO:0007669"/>
    <property type="project" value="TreeGrafter"/>
</dbReference>
<comment type="caution">
    <text evidence="4">Lacks conserved residue(s) required for the propagation of feature annotation.</text>
</comment>
<feature type="binding site" evidence="4">
    <location>
        <position position="110"/>
    </location>
    <ligand>
        <name>anthranilate</name>
        <dbReference type="ChEBI" id="CHEBI:16567"/>
        <label>1</label>
    </ligand>
</feature>
<dbReference type="GO" id="GO:0004048">
    <property type="term" value="F:anthranilate phosphoribosyltransferase activity"/>
    <property type="evidence" value="ECO:0007669"/>
    <property type="project" value="UniProtKB-UniRule"/>
</dbReference>
<dbReference type="AlphaFoldDB" id="A0A4D6Y6S7"/>
<dbReference type="InterPro" id="IPR036320">
    <property type="entry name" value="Glycosyl_Trfase_fam3_N_dom_sf"/>
</dbReference>
<keyword evidence="2 4" id="KW-0808">Transferase</keyword>
<feature type="binding site" evidence="4">
    <location>
        <position position="119"/>
    </location>
    <ligand>
        <name>5-phospho-alpha-D-ribose 1-diphosphate</name>
        <dbReference type="ChEBI" id="CHEBI:58017"/>
    </ligand>
</feature>
<comment type="pathway">
    <text evidence="4">Amino-acid biosynthesis; L-tryptophan biosynthesis; L-tryptophan from chorismate: step 2/5.</text>
</comment>
<dbReference type="SUPFAM" id="SSF47648">
    <property type="entry name" value="Nucleoside phosphorylase/phosphoribosyltransferase N-terminal domain"/>
    <property type="match status" value="1"/>
</dbReference>
<reference evidence="7 8" key="1">
    <citation type="submission" date="2018-12" db="EMBL/GenBank/DDBJ databases">
        <authorList>
            <person name="Chong R.A."/>
        </authorList>
    </citation>
    <scope>NUCLEOTIDE SEQUENCE [LARGE SCALE GENOMIC DNA]</scope>
    <source>
        <strain evidence="7 8">Rpa</strain>
    </source>
</reference>
<dbReference type="OrthoDB" id="9806430at2"/>
<keyword evidence="4" id="KW-0479">Metal-binding</keyword>
<comment type="catalytic activity">
    <reaction evidence="4">
        <text>N-(5-phospho-beta-D-ribosyl)anthranilate + diphosphate = 5-phospho-alpha-D-ribose 1-diphosphate + anthranilate</text>
        <dbReference type="Rhea" id="RHEA:11768"/>
        <dbReference type="ChEBI" id="CHEBI:16567"/>
        <dbReference type="ChEBI" id="CHEBI:18277"/>
        <dbReference type="ChEBI" id="CHEBI:33019"/>
        <dbReference type="ChEBI" id="CHEBI:58017"/>
        <dbReference type="EC" id="2.4.2.18"/>
    </reaction>
</comment>
<dbReference type="RefSeq" id="WP_158337112.1">
    <property type="nucleotide sequence ID" value="NZ_CP034858.1"/>
</dbReference>
<keyword evidence="1 4" id="KW-0328">Glycosyltransferase</keyword>
<dbReference type="Proteomes" id="UP000298688">
    <property type="component" value="Chromosome"/>
</dbReference>
<feature type="domain" description="Glycosyl transferase family 3 N-terminal" evidence="6">
    <location>
        <begin position="3"/>
        <end position="63"/>
    </location>
</feature>
<evidence type="ECO:0000313" key="8">
    <source>
        <dbReference type="Proteomes" id="UP000298688"/>
    </source>
</evidence>
<dbReference type="InterPro" id="IPR017459">
    <property type="entry name" value="Glycosyl_Trfase_fam3_N_dom"/>
</dbReference>
<feature type="domain" description="Glycosyl transferase family 3" evidence="5">
    <location>
        <begin position="74"/>
        <end position="320"/>
    </location>
</feature>
<dbReference type="PANTHER" id="PTHR43285:SF2">
    <property type="entry name" value="ANTHRANILATE PHOSPHORIBOSYLTRANSFERASE"/>
    <property type="match status" value="1"/>
</dbReference>
<dbReference type="InterPro" id="IPR035902">
    <property type="entry name" value="Nuc_phospho_transferase"/>
</dbReference>
<feature type="binding site" evidence="4">
    <location>
        <begin position="107"/>
        <end position="115"/>
    </location>
    <ligand>
        <name>5-phospho-alpha-D-ribose 1-diphosphate</name>
        <dbReference type="ChEBI" id="CHEBI:58017"/>
    </ligand>
</feature>
<dbReference type="HAMAP" id="MF_00211">
    <property type="entry name" value="TrpD"/>
    <property type="match status" value="1"/>
</dbReference>
<feature type="binding site" evidence="4">
    <location>
        <position position="91"/>
    </location>
    <ligand>
        <name>Mg(2+)</name>
        <dbReference type="ChEBI" id="CHEBI:18420"/>
        <label>1</label>
    </ligand>
</feature>
<dbReference type="Gene3D" id="3.40.1030.10">
    <property type="entry name" value="Nucleoside phosphorylase/phosphoribosyltransferase catalytic domain"/>
    <property type="match status" value="1"/>
</dbReference>
<feature type="binding site" evidence="4">
    <location>
        <position position="165"/>
    </location>
    <ligand>
        <name>anthranilate</name>
        <dbReference type="ChEBI" id="CHEBI:16567"/>
        <label>2</label>
    </ligand>
</feature>
<evidence type="ECO:0000256" key="2">
    <source>
        <dbReference type="ARBA" id="ARBA00022679"/>
    </source>
</evidence>
<dbReference type="SUPFAM" id="SSF52418">
    <property type="entry name" value="Nucleoside phosphorylase/phosphoribosyltransferase catalytic domain"/>
    <property type="match status" value="1"/>
</dbReference>
<evidence type="ECO:0000256" key="1">
    <source>
        <dbReference type="ARBA" id="ARBA00022676"/>
    </source>
</evidence>
<protein>
    <recommendedName>
        <fullName evidence="4">Anthranilate phosphoribosyltransferase</fullName>
        <ecNumber evidence="4">2.4.2.18</ecNumber>
    </recommendedName>
</protein>
<comment type="similarity">
    <text evidence="4">Belongs to the anthranilate phosphoribosyltransferase family.</text>
</comment>
<dbReference type="NCBIfam" id="TIGR01245">
    <property type="entry name" value="trpD"/>
    <property type="match status" value="1"/>
</dbReference>
<feature type="binding site" evidence="4">
    <location>
        <begin position="82"/>
        <end position="83"/>
    </location>
    <ligand>
        <name>5-phospho-alpha-D-ribose 1-diphosphate</name>
        <dbReference type="ChEBI" id="CHEBI:58017"/>
    </ligand>
</feature>
<dbReference type="EMBL" id="CP034858">
    <property type="protein sequence ID" value="QCI24919.1"/>
    <property type="molecule type" value="Genomic_DNA"/>
</dbReference>
<evidence type="ECO:0000313" key="7">
    <source>
        <dbReference type="EMBL" id="QCI24919.1"/>
    </source>
</evidence>
<proteinExistence type="inferred from homology"/>
<sequence length="335" mass="37767">MQNIFSKIYESKSLNQEESYQLFKSIALGEINEIQLSSILTAMQMNGESEEEILGAIYAFLERMKFFPRPNYIFSDIVGTGGDIKNTINVSTASAFVAASCGFKIIKHCNKGVSSKSGSSDILNKFKINLNGSLENSKKILDKLNICFLFAPRYHNSFKYASNTRSILKIKTIFNLLGPFLNPASPPLTVIGVYKKDLINPMSKILKKLKYQRGIVLHGSDTDEVTLHGTTYVSELLNNKIYSYELEPEDFGIKRYPKSISVECSSEENYHLIKKTMKGQGEKLYEELIAVNVAILLKNFGCENLKENTKLALKKIRSGDVYKHIMQVSNMSKED</sequence>
<dbReference type="InterPro" id="IPR005940">
    <property type="entry name" value="Anthranilate_Pribosyl_Tfrase"/>
</dbReference>
<gene>
    <name evidence="4 7" type="primary">trpD</name>
    <name evidence="7" type="ORF">D9V76_01440</name>
</gene>
<dbReference type="EC" id="2.4.2.18" evidence="4"/>
<comment type="cofactor">
    <cofactor evidence="4">
        <name>Mg(2+)</name>
        <dbReference type="ChEBI" id="CHEBI:18420"/>
    </cofactor>
    <text evidence="4">Binds 2 magnesium ions per monomer.</text>
</comment>
<keyword evidence="3 4" id="KW-0822">Tryptophan biosynthesis</keyword>
<feature type="binding site" evidence="4">
    <location>
        <position position="79"/>
    </location>
    <ligand>
        <name>5-phospho-alpha-D-ribose 1-diphosphate</name>
        <dbReference type="ChEBI" id="CHEBI:58017"/>
    </ligand>
</feature>
<feature type="binding site" evidence="4">
    <location>
        <position position="223"/>
    </location>
    <ligand>
        <name>Mg(2+)</name>
        <dbReference type="ChEBI" id="CHEBI:18420"/>
        <label>2</label>
    </ligand>
</feature>